<accession>A0A840W3L6</accession>
<keyword evidence="2" id="KW-1185">Reference proteome</keyword>
<gene>
    <name evidence="1" type="ORF">HNR07_002637</name>
</gene>
<dbReference type="AlphaFoldDB" id="A0A840W3L6"/>
<organism evidence="1 2">
    <name type="scientific">Nocardiopsis metallicus</name>
    <dbReference type="NCBI Taxonomy" id="179819"/>
    <lineage>
        <taxon>Bacteria</taxon>
        <taxon>Bacillati</taxon>
        <taxon>Actinomycetota</taxon>
        <taxon>Actinomycetes</taxon>
        <taxon>Streptosporangiales</taxon>
        <taxon>Nocardiopsidaceae</taxon>
        <taxon>Nocardiopsis</taxon>
    </lineage>
</organism>
<evidence type="ECO:0000313" key="2">
    <source>
        <dbReference type="Proteomes" id="UP000579647"/>
    </source>
</evidence>
<proteinExistence type="predicted"/>
<dbReference type="RefSeq" id="WP_184365179.1">
    <property type="nucleotide sequence ID" value="NZ_BAAAKM010000064.1"/>
</dbReference>
<sequence length="132" mass="14034">MSEVITCMAQRRARFWTVALTEFGVYAHGRTLAVLQENLVGALALAGVPCSGVEVVADTPGLEAMRAAHRAYEAALEEAVSELAVRRTPLRDMAAATGVSMAEVKRVLAARAERVEESAGFPRTVEGFSEAG</sequence>
<protein>
    <submittedName>
        <fullName evidence="1">Uncharacterized protein</fullName>
    </submittedName>
</protein>
<dbReference type="Proteomes" id="UP000579647">
    <property type="component" value="Unassembled WGS sequence"/>
</dbReference>
<comment type="caution">
    <text evidence="1">The sequence shown here is derived from an EMBL/GenBank/DDBJ whole genome shotgun (WGS) entry which is preliminary data.</text>
</comment>
<reference evidence="1 2" key="1">
    <citation type="submission" date="2020-08" db="EMBL/GenBank/DDBJ databases">
        <title>Sequencing the genomes of 1000 actinobacteria strains.</title>
        <authorList>
            <person name="Klenk H.-P."/>
        </authorList>
    </citation>
    <scope>NUCLEOTIDE SEQUENCE [LARGE SCALE GENOMIC DNA]</scope>
    <source>
        <strain evidence="1 2">DSM 44598</strain>
    </source>
</reference>
<name>A0A840W3L6_9ACTN</name>
<evidence type="ECO:0000313" key="1">
    <source>
        <dbReference type="EMBL" id="MBB5491500.1"/>
    </source>
</evidence>
<dbReference type="EMBL" id="JACHDO010000001">
    <property type="protein sequence ID" value="MBB5491500.1"/>
    <property type="molecule type" value="Genomic_DNA"/>
</dbReference>